<dbReference type="GO" id="GO:0043041">
    <property type="term" value="P:amino acid activation for nonribosomal peptide biosynthetic process"/>
    <property type="evidence" value="ECO:0007669"/>
    <property type="project" value="TreeGrafter"/>
</dbReference>
<comment type="caution">
    <text evidence="6">The sequence shown here is derived from an EMBL/GenBank/DDBJ whole genome shotgun (WGS) entry which is preliminary data.</text>
</comment>
<dbReference type="Pfam" id="PF00668">
    <property type="entry name" value="Condensation"/>
    <property type="match status" value="2"/>
</dbReference>
<dbReference type="GO" id="GO:0005737">
    <property type="term" value="C:cytoplasm"/>
    <property type="evidence" value="ECO:0007669"/>
    <property type="project" value="TreeGrafter"/>
</dbReference>
<keyword evidence="1" id="KW-0596">Phosphopantetheine</keyword>
<proteinExistence type="predicted"/>
<dbReference type="Gene3D" id="2.30.38.10">
    <property type="entry name" value="Luciferase, Domain 3"/>
    <property type="match status" value="1"/>
</dbReference>
<dbReference type="Proteomes" id="UP000193719">
    <property type="component" value="Unassembled WGS sequence"/>
</dbReference>
<sequence>MSNKDFNQFSIIGNSHHEIRNNFEDDPLEIIRKFNSNKCEYNLNKLYHEEFKRVVNMFPNHKAIVYDNKDITYSELNKMCNSLANYLRSIGVKRNSIIPIMCGRSFYFIIAAVSVMKAGGAFVYIETEYPNSRKQFIIDEVKASIILVDKFNFENRILFKKSNKHMEIVNIEEHNYNNNTEEISNINESKDYCFLTYTSGSSGLPKGVVISHINLIHFCLYAQTYNGVKDYFINYNNVIAYTKFNYIMSIAELFYPLLHNKKIVLCNDIEYNNSEALGNLITKYKIDFMVGTPTRIKNYMENNIFKKSLMNIKYFGFGGEIVTLDFLKDISRVTNAELYCGYGATETTSMICFYKITDINIINESYSFVGKPNCNCKVYILDDNLNPLPIGKRGTIFISGNCISQGYFNNEEMTRKKFIKCPLYHSIDNNIMYNTGDVGEWNNDGNIKYYGREDLQIKIRGQRIEINEIESAINTIKDISFTCVNSLNHEGNNILICYFRTKNNDINEEYIKEYLIDILPLYMVPVFYIRIQNIPLNLNGKLDRRNNEDDKKSEKIDGNNGIIMKDLDKETNQKINDYVRLHGISKTAFFITLYGFILSKYCNQDSIYSSLISNNRNNYYTEKLIGMFVSTQPILLNYENADETFLNLIKENTNLLMDIYDKQDVSFSELKRELKLKNLNNAFVFQSRIIFENGNNNTIFKKENINEIYTIYENSNTESNTNGIVVQENSYKFDITFNVVENQENYLISVNYNESILDSSMMKKMIDSYIEVIKSLEDYEKVNITELEYIPSEEKEKILRAFNSNQYEYESDKLYHTEFSRVAQQNPDAIAIVCNDKKISYRELDEKSNSLAHFLRNAGIGRGDIVPIISERSYYFVIAILGVMKSGAAYLPVDPEFPISRIKYMKIQTDEVREYSLSLHDYDMNTQEISNINESSDTCYILFTSGTTGKPNQSTCGKNEYYGNDMNSVLAICKFTHDISIGEINYPLLKACKIILCNDKEYNDPYLIGNLIVKYNINYIFTVPSRFNNYLYQENFAKSIRNVKHILLGGEKVDYKTVMDIQKISNSNVYSVYGPSETSVVSNVKLLDTFQNRNGINNKIITVGKPLCNFEIYILDKYMKVVPIGVKGEIYISGKGVGKGYLNQKELTEEKYIECPFKSKEGRVKSKKMFKTGDLGKWNKEGEVICLGRNDNQIKIRGQRLKIQEIENVIKEIKAIEYVVVIVKEKQNGEKYLIAYYMSNGEEDLSNEIKTYLKMKLPLYMVPSFYIRIKEIPVTVNGKLNKKELPEPNLDELLKEEYQAPETLVEKKICSIYAKIFQLNEDEVGISHDFYSLGGDSLNTIRVISEIKEAFKINISINDIIKNNKIKDIVNLIKNKIANDQKSSIKEDIKIEEIDEYPITSIVSFLGVDLIDEEVKFIDQKYYSSHMWQLFEIKLNNINLKKLEQSFNVIINRHKVLKTNFIKKTKEGKTIIIGKINNNVKLNFEYYSKENFNTFLKPFNYNDGLLIRVGLIENSVLMIDIDHRIADGYSYGILINELTKVYNDQKLTDLPIQYTDFAIYYDKLIKSNNFSKELNYYKSIFDKEIQNINLPVKSIKRTTVENKIKLKRIIINTNIETYNNVNKITKENSLSKTVFFLIAYSLVISLYSGQNSIYTNIIYSNRENSFTDKIIGMFAKYIPILIHFEDQNIINLIKNYMEIIYTVFSYDIPLFKVKEGLNIPNCNSMFKFDPYKMMNTDEIGILNLIRSNTIDGEEIREIKNEISSLVDLIFVITEKKNSYEIFFEYNELIYDNNLIESIVNSFISVISNENFADLTINDIKNNSIIFNNYLTFNDSNRNNIYNDKNIEYDNIINNDIKNHIKNINDNDDKIKYTKQSIRRIN</sequence>
<dbReference type="PROSITE" id="PS00455">
    <property type="entry name" value="AMP_BINDING"/>
    <property type="match status" value="1"/>
</dbReference>
<dbReference type="InterPro" id="IPR045851">
    <property type="entry name" value="AMP-bd_C_sf"/>
</dbReference>
<dbReference type="InterPro" id="IPR023213">
    <property type="entry name" value="CAT-like_dom_sf"/>
</dbReference>
<dbReference type="Gene3D" id="1.10.1200.10">
    <property type="entry name" value="ACP-like"/>
    <property type="match status" value="1"/>
</dbReference>
<dbReference type="Pfam" id="PF00501">
    <property type="entry name" value="AMP-binding"/>
    <property type="match status" value="3"/>
</dbReference>
<dbReference type="Gene3D" id="3.30.559.30">
    <property type="entry name" value="Nonribosomal peptide synthetase, condensation domain"/>
    <property type="match status" value="2"/>
</dbReference>
<dbReference type="GO" id="GO:0031177">
    <property type="term" value="F:phosphopantetheine binding"/>
    <property type="evidence" value="ECO:0007669"/>
    <property type="project" value="TreeGrafter"/>
</dbReference>
<keyword evidence="3" id="KW-0436">Ligase</keyword>
<feature type="domain" description="Carrier" evidence="5">
    <location>
        <begin position="1300"/>
        <end position="1377"/>
    </location>
</feature>
<dbReference type="EMBL" id="MCFH01000102">
    <property type="protein sequence ID" value="ORX39533.1"/>
    <property type="molecule type" value="Genomic_DNA"/>
</dbReference>
<dbReference type="CDD" id="cd05930">
    <property type="entry name" value="A_NRPS"/>
    <property type="match status" value="2"/>
</dbReference>
<dbReference type="GO" id="GO:0044550">
    <property type="term" value="P:secondary metabolite biosynthetic process"/>
    <property type="evidence" value="ECO:0007669"/>
    <property type="project" value="TreeGrafter"/>
</dbReference>
<dbReference type="OrthoDB" id="4920779at2759"/>
<evidence type="ECO:0000313" key="6">
    <source>
        <dbReference type="EMBL" id="ORX39533.1"/>
    </source>
</evidence>
<dbReference type="InterPro" id="IPR025110">
    <property type="entry name" value="AMP-bd_C"/>
</dbReference>
<dbReference type="InterPro" id="IPR006162">
    <property type="entry name" value="Ppantetheine_attach_site"/>
</dbReference>
<reference evidence="6 7" key="2">
    <citation type="submission" date="2016-08" db="EMBL/GenBank/DDBJ databases">
        <title>Pervasive Adenine N6-methylation of Active Genes in Fungi.</title>
        <authorList>
            <consortium name="DOE Joint Genome Institute"/>
            <person name="Mondo S.J."/>
            <person name="Dannebaum R.O."/>
            <person name="Kuo R.C."/>
            <person name="Labutti K."/>
            <person name="Haridas S."/>
            <person name="Kuo A."/>
            <person name="Salamov A."/>
            <person name="Ahrendt S.R."/>
            <person name="Lipzen A."/>
            <person name="Sullivan W."/>
            <person name="Andreopoulos W.B."/>
            <person name="Clum A."/>
            <person name="Lindquist E."/>
            <person name="Daum C."/>
            <person name="Ramamoorthy G.K."/>
            <person name="Gryganskyi A."/>
            <person name="Culley D."/>
            <person name="Magnuson J.K."/>
            <person name="James T.Y."/>
            <person name="O'Malley M.A."/>
            <person name="Stajich J.E."/>
            <person name="Spatafora J.W."/>
            <person name="Visel A."/>
            <person name="Grigoriev I.V."/>
        </authorList>
    </citation>
    <scope>NUCLEOTIDE SEQUENCE [LARGE SCALE GENOMIC DNA]</scope>
    <source>
        <strain evidence="7">finn</strain>
    </source>
</reference>
<dbReference type="GO" id="GO:0016874">
    <property type="term" value="F:ligase activity"/>
    <property type="evidence" value="ECO:0007669"/>
    <property type="project" value="UniProtKB-KW"/>
</dbReference>
<gene>
    <name evidence="6" type="ORF">BCR36DRAFT_416967</name>
</gene>
<dbReference type="InterPro" id="IPR001242">
    <property type="entry name" value="Condensation_dom"/>
</dbReference>
<dbReference type="PANTHER" id="PTHR45527">
    <property type="entry name" value="NONRIBOSOMAL PEPTIDE SYNTHETASE"/>
    <property type="match status" value="1"/>
</dbReference>
<dbReference type="SUPFAM" id="SSF52777">
    <property type="entry name" value="CoA-dependent acyltransferases"/>
    <property type="match status" value="3"/>
</dbReference>
<dbReference type="STRING" id="1754191.A0A1Y1UNA8"/>
<keyword evidence="2" id="KW-0597">Phosphoprotein</keyword>
<dbReference type="PROSITE" id="PS50075">
    <property type="entry name" value="CARRIER"/>
    <property type="match status" value="1"/>
</dbReference>
<dbReference type="SUPFAM" id="SSF56801">
    <property type="entry name" value="Acetyl-CoA synthetase-like"/>
    <property type="match status" value="2"/>
</dbReference>
<evidence type="ECO:0000256" key="2">
    <source>
        <dbReference type="ARBA" id="ARBA00022553"/>
    </source>
</evidence>
<name>A0A1Y1UNA8_9FUNG</name>
<reference evidence="6 7" key="1">
    <citation type="submission" date="2016-08" db="EMBL/GenBank/DDBJ databases">
        <title>Genomes of anaerobic fungi encode conserved fungal cellulosomes for biomass hydrolysis.</title>
        <authorList>
            <consortium name="DOE Joint Genome Institute"/>
            <person name="Haitjema C.H."/>
            <person name="Gilmore S.P."/>
            <person name="Henske J.K."/>
            <person name="Solomon K.V."/>
            <person name="De Groot R."/>
            <person name="Kuo A."/>
            <person name="Mondo S.J."/>
            <person name="Salamov A.A."/>
            <person name="Labutti K."/>
            <person name="Zhao Z."/>
            <person name="Chiniquy J."/>
            <person name="Barry K."/>
            <person name="Brewer H.M."/>
            <person name="Purvine S.O."/>
            <person name="Wright A.T."/>
            <person name="Boxma B."/>
            <person name="Van Alen T."/>
            <person name="Hackstein J.H."/>
            <person name="Baker S.E."/>
            <person name="Grigoriev I.V."/>
            <person name="O'Malley M.A."/>
        </authorList>
    </citation>
    <scope>NUCLEOTIDE SEQUENCE [LARGE SCALE GENOMIC DNA]</scope>
    <source>
        <strain evidence="7">finn</strain>
    </source>
</reference>
<organism evidence="6 7">
    <name type="scientific">Piromyces finnis</name>
    <dbReference type="NCBI Taxonomy" id="1754191"/>
    <lineage>
        <taxon>Eukaryota</taxon>
        <taxon>Fungi</taxon>
        <taxon>Fungi incertae sedis</taxon>
        <taxon>Chytridiomycota</taxon>
        <taxon>Chytridiomycota incertae sedis</taxon>
        <taxon>Neocallimastigomycetes</taxon>
        <taxon>Neocallimastigales</taxon>
        <taxon>Neocallimastigaceae</taxon>
        <taxon>Piromyces</taxon>
    </lineage>
</organism>
<dbReference type="Gene3D" id="3.30.559.10">
    <property type="entry name" value="Chloramphenicol acetyltransferase-like domain"/>
    <property type="match status" value="1"/>
</dbReference>
<dbReference type="InterPro" id="IPR009081">
    <property type="entry name" value="PP-bd_ACP"/>
</dbReference>
<dbReference type="Gene3D" id="3.40.50.980">
    <property type="match status" value="2"/>
</dbReference>
<dbReference type="InterPro" id="IPR000873">
    <property type="entry name" value="AMP-dep_synth/lig_dom"/>
</dbReference>
<dbReference type="InterPro" id="IPR020845">
    <property type="entry name" value="AMP-binding_CS"/>
</dbReference>
<keyword evidence="4" id="KW-0812">Transmembrane</keyword>
<evidence type="ECO:0000256" key="1">
    <source>
        <dbReference type="ARBA" id="ARBA00022450"/>
    </source>
</evidence>
<accession>A0A1Y1UNA8</accession>
<dbReference type="SUPFAM" id="SSF47336">
    <property type="entry name" value="ACP-like"/>
    <property type="match status" value="1"/>
</dbReference>
<evidence type="ECO:0000256" key="3">
    <source>
        <dbReference type="ARBA" id="ARBA00022598"/>
    </source>
</evidence>
<keyword evidence="7" id="KW-1185">Reference proteome</keyword>
<dbReference type="Gene3D" id="3.30.300.30">
    <property type="match status" value="2"/>
</dbReference>
<protein>
    <submittedName>
        <fullName evidence="6">Acetyl-CoA synthetase-like protein</fullName>
    </submittedName>
</protein>
<dbReference type="Gene3D" id="3.40.50.12780">
    <property type="entry name" value="N-terminal domain of ligase-like"/>
    <property type="match status" value="1"/>
</dbReference>
<dbReference type="Pfam" id="PF00550">
    <property type="entry name" value="PP-binding"/>
    <property type="match status" value="1"/>
</dbReference>
<feature type="transmembrane region" description="Helical" evidence="4">
    <location>
        <begin position="106"/>
        <end position="125"/>
    </location>
</feature>
<evidence type="ECO:0000259" key="5">
    <source>
        <dbReference type="PROSITE" id="PS50075"/>
    </source>
</evidence>
<evidence type="ECO:0000256" key="4">
    <source>
        <dbReference type="SAM" id="Phobius"/>
    </source>
</evidence>
<dbReference type="PANTHER" id="PTHR45527:SF1">
    <property type="entry name" value="FATTY ACID SYNTHASE"/>
    <property type="match status" value="1"/>
</dbReference>
<evidence type="ECO:0000313" key="7">
    <source>
        <dbReference type="Proteomes" id="UP000193719"/>
    </source>
</evidence>
<keyword evidence="4" id="KW-1133">Transmembrane helix</keyword>
<keyword evidence="4" id="KW-0472">Membrane</keyword>
<dbReference type="InterPro" id="IPR036736">
    <property type="entry name" value="ACP-like_sf"/>
</dbReference>
<dbReference type="InterPro" id="IPR042099">
    <property type="entry name" value="ANL_N_sf"/>
</dbReference>
<dbReference type="Pfam" id="PF13193">
    <property type="entry name" value="AMP-binding_C"/>
    <property type="match status" value="1"/>
</dbReference>
<dbReference type="PROSITE" id="PS00012">
    <property type="entry name" value="PHOSPHOPANTETHEINE"/>
    <property type="match status" value="1"/>
</dbReference>